<proteinExistence type="predicted"/>
<dbReference type="Proteomes" id="UP000008782">
    <property type="component" value="Unassembled WGS sequence"/>
</dbReference>
<reference evidence="3" key="1">
    <citation type="journal article" date="2012" name="Nat. Genet.">
        <title>Lifestyle transitions in plant pathogenic Colletotrichum fungi deciphered by genome and transcriptome analyses.</title>
        <authorList>
            <person name="O'Connell R.J."/>
            <person name="Thon M.R."/>
            <person name="Hacquard S."/>
            <person name="Amyotte S.G."/>
            <person name="Kleemann J."/>
            <person name="Torres M.F."/>
            <person name="Damm U."/>
            <person name="Buiate E.A."/>
            <person name="Epstein L."/>
            <person name="Alkan N."/>
            <person name="Altmueller J."/>
            <person name="Alvarado-Balderrama L."/>
            <person name="Bauser C.A."/>
            <person name="Becker C."/>
            <person name="Birren B.W."/>
            <person name="Chen Z."/>
            <person name="Choi J."/>
            <person name="Crouch J.A."/>
            <person name="Duvick J.P."/>
            <person name="Farman M.A."/>
            <person name="Gan P."/>
            <person name="Heiman D."/>
            <person name="Henrissat B."/>
            <person name="Howard R.J."/>
            <person name="Kabbage M."/>
            <person name="Koch C."/>
            <person name="Kracher B."/>
            <person name="Kubo Y."/>
            <person name="Law A.D."/>
            <person name="Lebrun M.-H."/>
            <person name="Lee Y.-H."/>
            <person name="Miyara I."/>
            <person name="Moore N."/>
            <person name="Neumann U."/>
            <person name="Nordstroem K."/>
            <person name="Panaccione D.G."/>
            <person name="Panstruga R."/>
            <person name="Place M."/>
            <person name="Proctor R.H."/>
            <person name="Prusky D."/>
            <person name="Rech G."/>
            <person name="Reinhardt R."/>
            <person name="Rollins J.A."/>
            <person name="Rounsley S."/>
            <person name="Schardl C.L."/>
            <person name="Schwartz D.C."/>
            <person name="Shenoy N."/>
            <person name="Shirasu K."/>
            <person name="Sikhakolli U.R."/>
            <person name="Stueber K."/>
            <person name="Sukno S.A."/>
            <person name="Sweigard J.A."/>
            <person name="Takano Y."/>
            <person name="Takahara H."/>
            <person name="Trail F."/>
            <person name="van der Does H.C."/>
            <person name="Voll L.M."/>
            <person name="Will I."/>
            <person name="Young S."/>
            <person name="Zeng Q."/>
            <person name="Zhang J."/>
            <person name="Zhou S."/>
            <person name="Dickman M.B."/>
            <person name="Schulze-Lefert P."/>
            <person name="Ver Loren van Themaat E."/>
            <person name="Ma L.-J."/>
            <person name="Vaillancourt L.J."/>
        </authorList>
    </citation>
    <scope>NUCLEOTIDE SEQUENCE [LARGE SCALE GENOMIC DNA]</scope>
    <source>
        <strain evidence="3">M1.001 / M2 / FGSC 10212</strain>
    </source>
</reference>
<accession>E3QKZ9</accession>
<protein>
    <submittedName>
        <fullName evidence="2">Uncharacterized protein</fullName>
    </submittedName>
</protein>
<evidence type="ECO:0000256" key="1">
    <source>
        <dbReference type="SAM" id="MobiDB-lite"/>
    </source>
</evidence>
<gene>
    <name evidence="2" type="ORF">GLRG_06826</name>
</gene>
<feature type="compositionally biased region" description="Basic residues" evidence="1">
    <location>
        <begin position="80"/>
        <end position="94"/>
    </location>
</feature>
<organism evidence="3">
    <name type="scientific">Colletotrichum graminicola (strain M1.001 / M2 / FGSC 10212)</name>
    <name type="common">Maize anthracnose fungus</name>
    <name type="synonym">Glomerella graminicola</name>
    <dbReference type="NCBI Taxonomy" id="645133"/>
    <lineage>
        <taxon>Eukaryota</taxon>
        <taxon>Fungi</taxon>
        <taxon>Dikarya</taxon>
        <taxon>Ascomycota</taxon>
        <taxon>Pezizomycotina</taxon>
        <taxon>Sordariomycetes</taxon>
        <taxon>Hypocreomycetidae</taxon>
        <taxon>Glomerellales</taxon>
        <taxon>Glomerellaceae</taxon>
        <taxon>Colletotrichum</taxon>
        <taxon>Colletotrichum graminicola species complex</taxon>
    </lineage>
</organism>
<keyword evidence="3" id="KW-1185">Reference proteome</keyword>
<dbReference type="HOGENOM" id="CLU_1815661_0_0_1"/>
<dbReference type="OrthoDB" id="4937900at2759"/>
<dbReference type="EMBL" id="GG697356">
    <property type="protein sequence ID" value="EFQ31537.1"/>
    <property type="molecule type" value="Genomic_DNA"/>
</dbReference>
<sequence>MNDLVVDKPRHHLPPPFSCRRSLRRTQWLAFSLDSLLGQDTHFHPTGAQIIPPSLKRMASHTCNYRTSAQYSGSTDGYVKPRRTHRKSGNRRKGCKCRHVTGDETRPTCVDNATVDHHYSFLEFLLASASASAPSTVGVDGH</sequence>
<dbReference type="GeneID" id="24412191"/>
<dbReference type="RefSeq" id="XP_008095557.1">
    <property type="nucleotide sequence ID" value="XM_008097366.1"/>
</dbReference>
<evidence type="ECO:0000313" key="2">
    <source>
        <dbReference type="EMBL" id="EFQ31537.1"/>
    </source>
</evidence>
<dbReference type="AlphaFoldDB" id="E3QKZ9"/>
<feature type="region of interest" description="Disordered" evidence="1">
    <location>
        <begin position="72"/>
        <end position="94"/>
    </location>
</feature>
<dbReference type="VEuPathDB" id="FungiDB:GLRG_06826"/>
<name>E3QKZ9_COLGM</name>
<evidence type="ECO:0000313" key="3">
    <source>
        <dbReference type="Proteomes" id="UP000008782"/>
    </source>
</evidence>